<dbReference type="PANTHER" id="PTHR42709">
    <property type="entry name" value="ALKALINE PHOSPHATASE LIKE PROTEIN"/>
    <property type="match status" value="1"/>
</dbReference>
<comment type="similarity">
    <text evidence="2">Belongs to the DedA family.</text>
</comment>
<protein>
    <submittedName>
        <fullName evidence="7">Protein DedA</fullName>
    </submittedName>
</protein>
<organism evidence="7 8">
    <name type="scientific">Clostridium felsineum</name>
    <dbReference type="NCBI Taxonomy" id="36839"/>
    <lineage>
        <taxon>Bacteria</taxon>
        <taxon>Bacillati</taxon>
        <taxon>Bacillota</taxon>
        <taxon>Clostridia</taxon>
        <taxon>Eubacteriales</taxon>
        <taxon>Clostridiaceae</taxon>
        <taxon>Clostridium</taxon>
    </lineage>
</organism>
<dbReference type="STRING" id="84029.CROST_40580"/>
<evidence type="ECO:0000256" key="4">
    <source>
        <dbReference type="ARBA" id="ARBA00022692"/>
    </source>
</evidence>
<evidence type="ECO:0000313" key="8">
    <source>
        <dbReference type="Proteomes" id="UP000190951"/>
    </source>
</evidence>
<dbReference type="PANTHER" id="PTHR42709:SF6">
    <property type="entry name" value="UNDECAPRENYL PHOSPHATE TRANSPORTER A"/>
    <property type="match status" value="1"/>
</dbReference>
<gene>
    <name evidence="7" type="primary">dedA_1</name>
    <name evidence="7" type="ORF">CROST_034120</name>
</gene>
<dbReference type="GO" id="GO:0005886">
    <property type="term" value="C:plasma membrane"/>
    <property type="evidence" value="ECO:0007669"/>
    <property type="project" value="UniProtKB-SubCell"/>
</dbReference>
<keyword evidence="6" id="KW-0472">Membrane</keyword>
<keyword evidence="5" id="KW-1133">Transmembrane helix</keyword>
<dbReference type="EMBL" id="CP096983">
    <property type="protein sequence ID" value="URZ12689.1"/>
    <property type="molecule type" value="Genomic_DNA"/>
</dbReference>
<dbReference type="Pfam" id="PF09335">
    <property type="entry name" value="VTT_dom"/>
    <property type="match status" value="1"/>
</dbReference>
<evidence type="ECO:0000256" key="5">
    <source>
        <dbReference type="ARBA" id="ARBA00022989"/>
    </source>
</evidence>
<evidence type="ECO:0000313" key="7">
    <source>
        <dbReference type="EMBL" id="URZ12689.1"/>
    </source>
</evidence>
<comment type="subcellular location">
    <subcellularLocation>
        <location evidence="1">Cell membrane</location>
        <topology evidence="1">Multi-pass membrane protein</topology>
    </subcellularLocation>
</comment>
<reference evidence="7 8" key="1">
    <citation type="submission" date="2022-04" db="EMBL/GenBank/DDBJ databases">
        <title>Genome sequence of C. roseum typestrain.</title>
        <authorList>
            <person name="Poehlein A."/>
            <person name="Schoch T."/>
            <person name="Duerre P."/>
            <person name="Daniel R."/>
        </authorList>
    </citation>
    <scope>NUCLEOTIDE SEQUENCE [LARGE SCALE GENOMIC DNA]</scope>
    <source>
        <strain evidence="7 8">DSM 7320</strain>
    </source>
</reference>
<dbReference type="InterPro" id="IPR051311">
    <property type="entry name" value="DedA_domain"/>
</dbReference>
<accession>A0A1S8KZ47</accession>
<evidence type="ECO:0000256" key="6">
    <source>
        <dbReference type="ARBA" id="ARBA00023136"/>
    </source>
</evidence>
<dbReference type="RefSeq" id="WP_077833182.1">
    <property type="nucleotide sequence ID" value="NZ_CP096983.1"/>
</dbReference>
<dbReference type="Proteomes" id="UP000190951">
    <property type="component" value="Chromosome"/>
</dbReference>
<name>A0A1S8KZ47_9CLOT</name>
<keyword evidence="8" id="KW-1185">Reference proteome</keyword>
<evidence type="ECO:0000256" key="2">
    <source>
        <dbReference type="ARBA" id="ARBA00010792"/>
    </source>
</evidence>
<proteinExistence type="inferred from homology"/>
<evidence type="ECO:0000256" key="3">
    <source>
        <dbReference type="ARBA" id="ARBA00022475"/>
    </source>
</evidence>
<dbReference type="KEGG" id="crw:CROST_034120"/>
<dbReference type="AlphaFoldDB" id="A0A1S8KZ47"/>
<dbReference type="InterPro" id="IPR032816">
    <property type="entry name" value="VTT_dom"/>
</dbReference>
<sequence>MVEHIIDIIIILLGKLGYTGTFFGMLFESACIPIPSEVVLPFGGFLSSSSAPAGQKLNLILVVIFATIGGTVGSILAYAIGAKGGRILVYKYASKLHLSKEKIQKSEAVFDKYGDKIIFLSRLLPIIRTFISLPAGIAKMNFFKFTFYTFIGSAIWSTILVYAGFVMGKNWVTIRSYFHIADYLIAGIIIIFILYRIVVYIKKKKKKTI</sequence>
<evidence type="ECO:0000256" key="1">
    <source>
        <dbReference type="ARBA" id="ARBA00004651"/>
    </source>
</evidence>
<keyword evidence="3" id="KW-1003">Cell membrane</keyword>
<keyword evidence="4" id="KW-0812">Transmembrane</keyword>